<keyword evidence="1" id="KW-0547">Nucleotide-binding</keyword>
<dbReference type="Proteomes" id="UP001223176">
    <property type="component" value="Segment"/>
</dbReference>
<dbReference type="EMBL" id="OQ829281">
    <property type="protein sequence ID" value="WHS68330.1"/>
    <property type="molecule type" value="Genomic_DNA"/>
</dbReference>
<evidence type="ECO:0000313" key="5">
    <source>
        <dbReference type="Proteomes" id="UP001223176"/>
    </source>
</evidence>
<keyword evidence="2" id="KW-0067">ATP-binding</keyword>
<feature type="domain" description="PhoH-like protein" evidence="3">
    <location>
        <begin position="41"/>
        <end position="245"/>
    </location>
</feature>
<dbReference type="SUPFAM" id="SSF52540">
    <property type="entry name" value="P-loop containing nucleoside triphosphate hydrolases"/>
    <property type="match status" value="1"/>
</dbReference>
<evidence type="ECO:0000313" key="4">
    <source>
        <dbReference type="EMBL" id="WHS68330.1"/>
    </source>
</evidence>
<name>A0AAF0KYI3_9CAUD</name>
<sequence length="252" mass="28438">MKKLKPSRRELRREALREETVRRNSQHARREFETANIIKPIIPKNEFQRELHTSMMEAQVVFVDAPAGCGKTFVLMSQAADWLKQNKIQKIVLSRPSVGMGKSLGLLPGTLKEKFEPYLMPLVDVIKGRYGHGFYECQMGLGNIEFVPLEYVRGRSFENAVVIVDESQNTKPDEMYSIMTRLGENSKLFCIGDSEQNDMVGENGLDWAIDFINRHALGDYAAVVEGTSDDIVRSGFCKAVVKAMELDNEGGE</sequence>
<protein>
    <submittedName>
        <fullName evidence="4">Phosphate starvation-inducible protein</fullName>
    </submittedName>
</protein>
<dbReference type="InterPro" id="IPR003714">
    <property type="entry name" value="PhoH"/>
</dbReference>
<dbReference type="GO" id="GO:0005524">
    <property type="term" value="F:ATP binding"/>
    <property type="evidence" value="ECO:0007669"/>
    <property type="project" value="UniProtKB-KW"/>
</dbReference>
<dbReference type="Pfam" id="PF02562">
    <property type="entry name" value="PhoH"/>
    <property type="match status" value="1"/>
</dbReference>
<evidence type="ECO:0000256" key="2">
    <source>
        <dbReference type="ARBA" id="ARBA00022840"/>
    </source>
</evidence>
<dbReference type="InterPro" id="IPR027417">
    <property type="entry name" value="P-loop_NTPase"/>
</dbReference>
<evidence type="ECO:0000259" key="3">
    <source>
        <dbReference type="Pfam" id="PF02562"/>
    </source>
</evidence>
<reference evidence="4" key="1">
    <citation type="submission" date="2023-04" db="EMBL/GenBank/DDBJ databases">
        <title>Isolation and Characterization of Novel Plasmid-specific Phages Infecting Bacteria Carrying Diverse Conjugative Plasmids.</title>
        <authorList>
            <person name="Parra B."/>
            <person name="Cockx B."/>
            <person name="Lutz V.T."/>
            <person name="Bronsted L."/>
            <person name="Smets B.F."/>
            <person name="Dechesne A."/>
        </authorList>
    </citation>
    <scope>NUCLEOTIDE SEQUENCE</scope>
</reference>
<keyword evidence="5" id="KW-1185">Reference proteome</keyword>
<dbReference type="PANTHER" id="PTHR30473:SF3">
    <property type="entry name" value="PROTEIN PHOH"/>
    <property type="match status" value="1"/>
</dbReference>
<dbReference type="PANTHER" id="PTHR30473">
    <property type="entry name" value="PROTEIN PHOH"/>
    <property type="match status" value="1"/>
</dbReference>
<accession>A0AAF0KYI3</accession>
<dbReference type="InterPro" id="IPR051451">
    <property type="entry name" value="PhoH2-like"/>
</dbReference>
<proteinExistence type="predicted"/>
<organism evidence="4 5">
    <name type="scientific">phage PKM.Lu.22.1</name>
    <dbReference type="NCBI Taxonomy" id="3049197"/>
    <lineage>
        <taxon>Viruses</taxon>
        <taxon>Duplodnaviria</taxon>
        <taxon>Heunggongvirae</taxon>
        <taxon>Uroviricota</taxon>
        <taxon>Caudoviricetes</taxon>
        <taxon>Grimontviridae</taxon>
    </lineage>
</organism>
<dbReference type="Gene3D" id="3.40.50.300">
    <property type="entry name" value="P-loop containing nucleotide triphosphate hydrolases"/>
    <property type="match status" value="1"/>
</dbReference>
<evidence type="ECO:0000256" key="1">
    <source>
        <dbReference type="ARBA" id="ARBA00022741"/>
    </source>
</evidence>